<dbReference type="Proteomes" id="UP000190744">
    <property type="component" value="Unassembled WGS sequence"/>
</dbReference>
<evidence type="ECO:0000256" key="8">
    <source>
        <dbReference type="ARBA" id="ARBA00023136"/>
    </source>
</evidence>
<feature type="transmembrane region" description="Helical" evidence="12">
    <location>
        <begin position="688"/>
        <end position="707"/>
    </location>
</feature>
<feature type="domain" description="Major facilitator superfamily (MFS) profile" evidence="13">
    <location>
        <begin position="620"/>
        <end position="1069"/>
    </location>
</feature>
<feature type="transmembrane region" description="Helical" evidence="12">
    <location>
        <begin position="906"/>
        <end position="927"/>
    </location>
</feature>
<dbReference type="PANTHER" id="PTHR48022:SF54">
    <property type="entry name" value="GLUCOSE TRANSPORTER, PUTATIVE (AFU_ORTHOLOGUE AFUA_8G00890)-RELATED"/>
    <property type="match status" value="1"/>
</dbReference>
<comment type="subcellular location">
    <subcellularLocation>
        <location evidence="1">Membrane</location>
        <topology evidence="1">Multi-pass membrane protein</topology>
    </subcellularLocation>
</comment>
<evidence type="ECO:0000256" key="7">
    <source>
        <dbReference type="ARBA" id="ARBA00022989"/>
    </source>
</evidence>
<dbReference type="PANTHER" id="PTHR48022">
    <property type="entry name" value="PLASTIDIC GLUCOSE TRANSPORTER 4"/>
    <property type="match status" value="1"/>
</dbReference>
<dbReference type="SUPFAM" id="SSF103473">
    <property type="entry name" value="MFS general substrate transporter"/>
    <property type="match status" value="1"/>
</dbReference>
<dbReference type="CDD" id="cd17356">
    <property type="entry name" value="MFS_HXT"/>
    <property type="match status" value="1"/>
</dbReference>
<evidence type="ECO:0000256" key="9">
    <source>
        <dbReference type="ARBA" id="ARBA00023277"/>
    </source>
</evidence>
<evidence type="ECO:0000256" key="5">
    <source>
        <dbReference type="ARBA" id="ARBA00022692"/>
    </source>
</evidence>
<dbReference type="GO" id="GO:0004553">
    <property type="term" value="F:hydrolase activity, hydrolyzing O-glycosyl compounds"/>
    <property type="evidence" value="ECO:0007669"/>
    <property type="project" value="InterPro"/>
</dbReference>
<accession>A0A1S9RW46</accession>
<dbReference type="Gene3D" id="1.20.1250.20">
    <property type="entry name" value="MFS general substrate transporter like domains"/>
    <property type="match status" value="1"/>
</dbReference>
<feature type="transmembrane region" description="Helical" evidence="12">
    <location>
        <begin position="662"/>
        <end position="681"/>
    </location>
</feature>
<keyword evidence="8 12" id="KW-0472">Membrane</keyword>
<evidence type="ECO:0000256" key="11">
    <source>
        <dbReference type="SAM" id="MobiDB-lite"/>
    </source>
</evidence>
<evidence type="ECO:0000256" key="6">
    <source>
        <dbReference type="ARBA" id="ARBA00022801"/>
    </source>
</evidence>
<dbReference type="InterPro" id="IPR013783">
    <property type="entry name" value="Ig-like_fold"/>
</dbReference>
<dbReference type="InterPro" id="IPR036881">
    <property type="entry name" value="Glyco_hydro_3_C_sf"/>
</dbReference>
<dbReference type="InterPro" id="IPR002772">
    <property type="entry name" value="Glyco_hydro_3_C"/>
</dbReference>
<dbReference type="Pfam" id="PF12511">
    <property type="entry name" value="DUF3716"/>
    <property type="match status" value="1"/>
</dbReference>
<dbReference type="Pfam" id="PF01915">
    <property type="entry name" value="Glyco_hydro_3_C"/>
    <property type="match status" value="1"/>
</dbReference>
<dbReference type="Gene3D" id="2.60.40.10">
    <property type="entry name" value="Immunoglobulins"/>
    <property type="match status" value="1"/>
</dbReference>
<dbReference type="InterPro" id="IPR005829">
    <property type="entry name" value="Sugar_transporter_CS"/>
</dbReference>
<organism evidence="14 15">
    <name type="scientific">Penicillium brasilianum</name>
    <dbReference type="NCBI Taxonomy" id="104259"/>
    <lineage>
        <taxon>Eukaryota</taxon>
        <taxon>Fungi</taxon>
        <taxon>Dikarya</taxon>
        <taxon>Ascomycota</taxon>
        <taxon>Pezizomycotina</taxon>
        <taxon>Eurotiomycetes</taxon>
        <taxon>Eurotiomycetidae</taxon>
        <taxon>Eurotiales</taxon>
        <taxon>Aspergillaceae</taxon>
        <taxon>Penicillium</taxon>
    </lineage>
</organism>
<evidence type="ECO:0000256" key="4">
    <source>
        <dbReference type="ARBA" id="ARBA00022448"/>
    </source>
</evidence>
<feature type="transmembrane region" description="Helical" evidence="12">
    <location>
        <begin position="1047"/>
        <end position="1065"/>
    </location>
</feature>
<dbReference type="PROSITE" id="PS00216">
    <property type="entry name" value="SUGAR_TRANSPORT_1"/>
    <property type="match status" value="2"/>
</dbReference>
<dbReference type="AlphaFoldDB" id="A0A1S9RW46"/>
<keyword evidence="5 12" id="KW-0812">Transmembrane</keyword>
<dbReference type="GO" id="GO:0016020">
    <property type="term" value="C:membrane"/>
    <property type="evidence" value="ECO:0007669"/>
    <property type="project" value="UniProtKB-SubCell"/>
</dbReference>
<dbReference type="InterPro" id="IPR050360">
    <property type="entry name" value="MFS_Sugar_Transporters"/>
</dbReference>
<reference evidence="15" key="1">
    <citation type="submission" date="2015-09" db="EMBL/GenBank/DDBJ databases">
        <authorList>
            <person name="Fill T.P."/>
            <person name="Baretta J.F."/>
            <person name="de Almeida L.G."/>
            <person name="Rocha M."/>
            <person name="de Souza D.H."/>
            <person name="Malavazi I."/>
            <person name="Cerdeira L.T."/>
            <person name="Hong H."/>
            <person name="Samborskyy M."/>
            <person name="de Vasconcelos A.T."/>
            <person name="Leadlay P."/>
            <person name="Rodrigues-Filho E."/>
        </authorList>
    </citation>
    <scope>NUCLEOTIDE SEQUENCE [LARGE SCALE GENOMIC DNA]</scope>
    <source>
        <strain evidence="15">LaBioMMi 136</strain>
    </source>
</reference>
<dbReference type="PRINTS" id="PR00171">
    <property type="entry name" value="SUGRTRNSPORT"/>
</dbReference>
<feature type="transmembrane region" description="Helical" evidence="12">
    <location>
        <begin position="1016"/>
        <end position="1035"/>
    </location>
</feature>
<dbReference type="InterPro" id="IPR036259">
    <property type="entry name" value="MFS_trans_sf"/>
</dbReference>
<keyword evidence="4" id="KW-0813">Transport</keyword>
<dbReference type="InterPro" id="IPR005828">
    <property type="entry name" value="MFS_sugar_transport-like"/>
</dbReference>
<comment type="similarity">
    <text evidence="2">Belongs to the glycosyl hydrolase 3 family.</text>
</comment>
<feature type="region of interest" description="Disordered" evidence="11">
    <location>
        <begin position="1"/>
        <end position="35"/>
    </location>
</feature>
<evidence type="ECO:0000256" key="12">
    <source>
        <dbReference type="SAM" id="Phobius"/>
    </source>
</evidence>
<feature type="transmembrane region" description="Helical" evidence="12">
    <location>
        <begin position="934"/>
        <end position="954"/>
    </location>
</feature>
<keyword evidence="6" id="KW-0378">Hydrolase</keyword>
<dbReference type="InterPro" id="IPR022190">
    <property type="entry name" value="DUF3716"/>
</dbReference>
<protein>
    <recommendedName>
        <fullName evidence="13">Major facilitator superfamily (MFS) profile domain-containing protein</fullName>
    </recommendedName>
</protein>
<dbReference type="GO" id="GO:0005975">
    <property type="term" value="P:carbohydrate metabolic process"/>
    <property type="evidence" value="ECO:0007669"/>
    <property type="project" value="InterPro"/>
</dbReference>
<feature type="transmembrane region" description="Helical" evidence="12">
    <location>
        <begin position="783"/>
        <end position="800"/>
    </location>
</feature>
<proteinExistence type="inferred from homology"/>
<feature type="transmembrane region" description="Helical" evidence="12">
    <location>
        <begin position="979"/>
        <end position="1004"/>
    </location>
</feature>
<comment type="caution">
    <text evidence="14">The sequence shown here is derived from an EMBL/GenBank/DDBJ whole genome shotgun (WGS) entry which is preliminary data.</text>
</comment>
<dbReference type="NCBIfam" id="TIGR00879">
    <property type="entry name" value="SP"/>
    <property type="match status" value="1"/>
</dbReference>
<keyword evidence="9" id="KW-0119">Carbohydrate metabolism</keyword>
<keyword evidence="10" id="KW-0326">Glycosidase</keyword>
<feature type="transmembrane region" description="Helical" evidence="12">
    <location>
        <begin position="876"/>
        <end position="894"/>
    </location>
</feature>
<dbReference type="PROSITE" id="PS50850">
    <property type="entry name" value="MFS"/>
    <property type="match status" value="1"/>
</dbReference>
<evidence type="ECO:0000259" key="13">
    <source>
        <dbReference type="PROSITE" id="PS50850"/>
    </source>
</evidence>
<feature type="region of interest" description="Disordered" evidence="11">
    <location>
        <begin position="1102"/>
        <end position="1121"/>
    </location>
</feature>
<evidence type="ECO:0000313" key="15">
    <source>
        <dbReference type="Proteomes" id="UP000190744"/>
    </source>
</evidence>
<dbReference type="FunFam" id="1.20.1250.20:FF:000026">
    <property type="entry name" value="MFS quinate transporter QutD"/>
    <property type="match status" value="1"/>
</dbReference>
<dbReference type="InterPro" id="IPR020846">
    <property type="entry name" value="MFS_dom"/>
</dbReference>
<evidence type="ECO:0000256" key="3">
    <source>
        <dbReference type="ARBA" id="ARBA00010992"/>
    </source>
</evidence>
<keyword evidence="7 12" id="KW-1133">Transmembrane helix</keyword>
<dbReference type="InterPro" id="IPR003663">
    <property type="entry name" value="Sugar/inositol_transpt"/>
</dbReference>
<dbReference type="Gene3D" id="3.40.50.1700">
    <property type="entry name" value="Glycoside hydrolase family 3 C-terminal domain"/>
    <property type="match status" value="1"/>
</dbReference>
<dbReference type="GO" id="GO:0005351">
    <property type="term" value="F:carbohydrate:proton symporter activity"/>
    <property type="evidence" value="ECO:0007669"/>
    <property type="project" value="TreeGrafter"/>
</dbReference>
<evidence type="ECO:0000256" key="10">
    <source>
        <dbReference type="ARBA" id="ARBA00023295"/>
    </source>
</evidence>
<dbReference type="SUPFAM" id="SSF52279">
    <property type="entry name" value="Beta-D-glucan exohydrolase, C-terminal domain"/>
    <property type="match status" value="1"/>
</dbReference>
<dbReference type="Pfam" id="PF00083">
    <property type="entry name" value="Sugar_tr"/>
    <property type="match status" value="1"/>
</dbReference>
<evidence type="ECO:0000256" key="1">
    <source>
        <dbReference type="ARBA" id="ARBA00004141"/>
    </source>
</evidence>
<dbReference type="InterPro" id="IPR026891">
    <property type="entry name" value="Fn3-like"/>
</dbReference>
<dbReference type="EMBL" id="LJBN01000103">
    <property type="protein sequence ID" value="OOQ89727.1"/>
    <property type="molecule type" value="Genomic_DNA"/>
</dbReference>
<dbReference type="SMART" id="SM01217">
    <property type="entry name" value="Fn3_like"/>
    <property type="match status" value="1"/>
</dbReference>
<name>A0A1S9RW46_PENBI</name>
<dbReference type="Pfam" id="PF14310">
    <property type="entry name" value="Fn3-like"/>
    <property type="match status" value="1"/>
</dbReference>
<feature type="transmembrane region" description="Helical" evidence="12">
    <location>
        <begin position="713"/>
        <end position="736"/>
    </location>
</feature>
<sequence length="1121" mass="123108">MPEPQGQNTTPTSTEGDPQGSTQNSLDETQNPLQLSAWQLARQAASGGYWPRDPDYTTIGEPFTVPEAHAGDSDNPPGNWARYIWQAPFRVARKGEFLKGQLPMLLKQDPQRELMARIRYFAGGRRKDELLGNHRVNVESAAVFCLGEVRAGEHQCVSCQQGLGPWAKCVQLSGGEGYLSACANCIWNGQHERCSLWQHAQGASTPGGQSRGHQRNKRSISKKTAFDAWVDHKDKTDMAEALTAEIADAHATQQWAVVGTLVKQQQRWFDRMKRTRGILDQFHQAEPHSPQQPEGTHCTLADTGATGRTSGLTVQEQATRIVSPYAAFVQQAREDLTMLSWNFQDQDPGVMGSSDACIVFINEYASEGFDRGGLADPRSDKLVNNVANKCNNTMVVIHNAGIQVVDAWIDHPNITAVILAHLPGQEAGNTLVELIYGKTSPSGRLPYTIPKRESEFGDLLYPTHADSTSDYHTQANFTEGVYIDYKHFLKHNITPRYEFGYGLTYSEFTYTKLKTTLRDGVLPSFVDAYDGTLATAVSSTNLTSDAQNRKRLPWGGAAALWDNVANVTMEVENIGNMKAAEVIQLYVGIPGAPEEQLRGYQKVMMGVGQKAQIQFQLTPLAALGTIGGALFGFDVSSMSAWIGVDTYTEFFNNPDSNLQGGITASMSAGSFAGSIAAGWLSDILGRRGALMIASLVWIVGAMVQCSAQNVTHLVAGRVVSGLAVGVTSSQTCVYLSELAPARIRGRVVGIQQWAIEWGILIMYLIAYGCAVGVSGPAAFRICWGIQAVPGLILFVALFFFPESPRWLAGKERWEEALETLALIHGNGNRNDPIVQVEFEEVQEAARVAHQAQDVSFFALFGPRVWKRTMCGMSVQMWQQLLGGNVAMYYVVYIFEMAGMTGNTTLWSSAIQYVLFLVTTGVMLPYIDRVGRRKLLLIGSVTCMVIHFVIAGVMASKGHAVSNVNGNSNLTWSIKGSSGMAVIAFSYIFTSVYGLTWAPTAWVYASEVFPLKYRAKGVGVSASANWIFNFALAYFVAPAFHNIQWKTYIIFGVFCFAMTFHVFFTYPETAGRSLEEIDMVFDTDVKPWRTKTIHDKFGEEAGKHKETGTVKEGSEATHAEVV</sequence>
<evidence type="ECO:0000256" key="2">
    <source>
        <dbReference type="ARBA" id="ARBA00005336"/>
    </source>
</evidence>
<feature type="transmembrane region" description="Helical" evidence="12">
    <location>
        <begin position="757"/>
        <end position="777"/>
    </location>
</feature>
<evidence type="ECO:0000313" key="14">
    <source>
        <dbReference type="EMBL" id="OOQ89727.1"/>
    </source>
</evidence>
<gene>
    <name evidence="14" type="ORF">PEBR_07095</name>
</gene>
<comment type="similarity">
    <text evidence="3">Belongs to the major facilitator superfamily. Sugar transporter (TC 2.A.1.1) family.</text>
</comment>
<dbReference type="PROSITE" id="PS00217">
    <property type="entry name" value="SUGAR_TRANSPORT_2"/>
    <property type="match status" value="1"/>
</dbReference>